<name>A0A2I0AXD0_9ASPA</name>
<organism evidence="6 7">
    <name type="scientific">Apostasia shenzhenica</name>
    <dbReference type="NCBI Taxonomy" id="1088818"/>
    <lineage>
        <taxon>Eukaryota</taxon>
        <taxon>Viridiplantae</taxon>
        <taxon>Streptophyta</taxon>
        <taxon>Embryophyta</taxon>
        <taxon>Tracheophyta</taxon>
        <taxon>Spermatophyta</taxon>
        <taxon>Magnoliopsida</taxon>
        <taxon>Liliopsida</taxon>
        <taxon>Asparagales</taxon>
        <taxon>Orchidaceae</taxon>
        <taxon>Apostasioideae</taxon>
        <taxon>Apostasia</taxon>
    </lineage>
</organism>
<dbReference type="PANTHER" id="PTHR10903:SF184">
    <property type="entry name" value="GTP-BINDING PROTEIN A"/>
    <property type="match status" value="1"/>
</dbReference>
<dbReference type="Gene3D" id="3.40.50.300">
    <property type="entry name" value="P-loop containing nucleotide triphosphate hydrolases"/>
    <property type="match status" value="1"/>
</dbReference>
<dbReference type="Proteomes" id="UP000236161">
    <property type="component" value="Unassembled WGS sequence"/>
</dbReference>
<dbReference type="PANTHER" id="PTHR10903">
    <property type="entry name" value="GTPASE, IMAP FAMILY MEMBER-RELATED"/>
    <property type="match status" value="1"/>
</dbReference>
<dbReference type="InterPro" id="IPR045058">
    <property type="entry name" value="GIMA/IAN/Toc"/>
</dbReference>
<protein>
    <submittedName>
        <fullName evidence="6">Protein AIG1</fullName>
    </submittedName>
</protein>
<dbReference type="InterPro" id="IPR006703">
    <property type="entry name" value="G_AIG1"/>
</dbReference>
<keyword evidence="4" id="KW-0175">Coiled coil</keyword>
<dbReference type="Pfam" id="PF04548">
    <property type="entry name" value="AIG1"/>
    <property type="match status" value="1"/>
</dbReference>
<keyword evidence="3" id="KW-0342">GTP-binding</keyword>
<comment type="similarity">
    <text evidence="1">Belongs to the TRAFAC class TrmE-Era-EngA-EngB-Septin-like GTPase superfamily. AIG1/Toc34/Toc159-like paraseptin GTPase family. IAN subfamily.</text>
</comment>
<keyword evidence="7" id="KW-1185">Reference proteome</keyword>
<accession>A0A2I0AXD0</accession>
<evidence type="ECO:0000256" key="2">
    <source>
        <dbReference type="ARBA" id="ARBA00022741"/>
    </source>
</evidence>
<evidence type="ECO:0000256" key="1">
    <source>
        <dbReference type="ARBA" id="ARBA00008535"/>
    </source>
</evidence>
<dbReference type="OrthoDB" id="8954335at2759"/>
<keyword evidence="2" id="KW-0547">Nucleotide-binding</keyword>
<reference evidence="6 7" key="1">
    <citation type="journal article" date="2017" name="Nature">
        <title>The Apostasia genome and the evolution of orchids.</title>
        <authorList>
            <person name="Zhang G.Q."/>
            <person name="Liu K.W."/>
            <person name="Li Z."/>
            <person name="Lohaus R."/>
            <person name="Hsiao Y.Y."/>
            <person name="Niu S.C."/>
            <person name="Wang J.Y."/>
            <person name="Lin Y.C."/>
            <person name="Xu Q."/>
            <person name="Chen L.J."/>
            <person name="Yoshida K."/>
            <person name="Fujiwara S."/>
            <person name="Wang Z.W."/>
            <person name="Zhang Y.Q."/>
            <person name="Mitsuda N."/>
            <person name="Wang M."/>
            <person name="Liu G.H."/>
            <person name="Pecoraro L."/>
            <person name="Huang H.X."/>
            <person name="Xiao X.J."/>
            <person name="Lin M."/>
            <person name="Wu X.Y."/>
            <person name="Wu W.L."/>
            <person name="Chen Y.Y."/>
            <person name="Chang S.B."/>
            <person name="Sakamoto S."/>
            <person name="Ohme-Takagi M."/>
            <person name="Yagi M."/>
            <person name="Zeng S.J."/>
            <person name="Shen C.Y."/>
            <person name="Yeh C.M."/>
            <person name="Luo Y.B."/>
            <person name="Tsai W.C."/>
            <person name="Van de Peer Y."/>
            <person name="Liu Z.J."/>
        </authorList>
    </citation>
    <scope>NUCLEOTIDE SEQUENCE [LARGE SCALE GENOMIC DNA]</scope>
    <source>
        <strain evidence="7">cv. Shenzhen</strain>
        <tissue evidence="6">Stem</tissue>
    </source>
</reference>
<evidence type="ECO:0000313" key="6">
    <source>
        <dbReference type="EMBL" id="PKA60194.1"/>
    </source>
</evidence>
<proteinExistence type="inferred from homology"/>
<dbReference type="GO" id="GO:0005525">
    <property type="term" value="F:GTP binding"/>
    <property type="evidence" value="ECO:0007669"/>
    <property type="project" value="UniProtKB-KW"/>
</dbReference>
<sequence>MEADLLDDWELSTTSNAITLVVVGKTGNGKSATGNSILGSEAFKSDLSASGVKCTSEIQSTILKDGRSVNIIDTPGFFDLSSGSENVGKEIVKCIDLAKDGIHAVLIVFSIGSRFTREEEAAIQSMKTLFGDEIVSYMIVVFTGGDTLESKGKTLNDYINCCPDPLKEGALRRRQMEKEAEAKKGYTEKELFALKEEIQKSYDDQLKHITAMVEQKLNTTIKRLEKQLPVEQAARMQDGGVAQKPNTTIEMPEKELAEKQADWLRAEKNAKELREKSDEIRKLIEDLKRAWEEYEEIRNRTGNKCVIL</sequence>
<dbReference type="AlphaFoldDB" id="A0A2I0AXD0"/>
<feature type="domain" description="AIG1-type G" evidence="5">
    <location>
        <begin position="15"/>
        <end position="245"/>
    </location>
</feature>
<feature type="coiled-coil region" evidence="4">
    <location>
        <begin position="256"/>
        <end position="300"/>
    </location>
</feature>
<gene>
    <name evidence="6" type="primary">AIG1</name>
    <name evidence="6" type="ORF">AXF42_Ash021205</name>
</gene>
<dbReference type="PROSITE" id="PS51720">
    <property type="entry name" value="G_AIG1"/>
    <property type="match status" value="1"/>
</dbReference>
<dbReference type="EMBL" id="KZ451940">
    <property type="protein sequence ID" value="PKA60194.1"/>
    <property type="molecule type" value="Genomic_DNA"/>
</dbReference>
<dbReference type="SUPFAM" id="SSF52540">
    <property type="entry name" value="P-loop containing nucleoside triphosphate hydrolases"/>
    <property type="match status" value="1"/>
</dbReference>
<dbReference type="STRING" id="1088818.A0A2I0AXD0"/>
<evidence type="ECO:0000259" key="5">
    <source>
        <dbReference type="PROSITE" id="PS51720"/>
    </source>
</evidence>
<dbReference type="FunFam" id="3.40.50.300:FF:000840">
    <property type="entry name" value="Immune-associated nucleotide-binding protein 9"/>
    <property type="match status" value="1"/>
</dbReference>
<evidence type="ECO:0000256" key="3">
    <source>
        <dbReference type="ARBA" id="ARBA00023134"/>
    </source>
</evidence>
<evidence type="ECO:0000256" key="4">
    <source>
        <dbReference type="SAM" id="Coils"/>
    </source>
</evidence>
<dbReference type="InterPro" id="IPR027417">
    <property type="entry name" value="P-loop_NTPase"/>
</dbReference>
<evidence type="ECO:0000313" key="7">
    <source>
        <dbReference type="Proteomes" id="UP000236161"/>
    </source>
</evidence>